<name>A0ABQ9YU94_9CRUS</name>
<accession>A0ABQ9YU94</accession>
<feature type="coiled-coil region" evidence="1">
    <location>
        <begin position="260"/>
        <end position="287"/>
    </location>
</feature>
<evidence type="ECO:0000256" key="1">
    <source>
        <dbReference type="SAM" id="Coils"/>
    </source>
</evidence>
<evidence type="ECO:0000313" key="3">
    <source>
        <dbReference type="EMBL" id="KAK4004238.1"/>
    </source>
</evidence>
<reference evidence="3 4" key="1">
    <citation type="journal article" date="2023" name="Nucleic Acids Res.">
        <title>The hologenome of Daphnia magna reveals possible DNA methylation and microbiome-mediated evolution of the host genome.</title>
        <authorList>
            <person name="Chaturvedi A."/>
            <person name="Li X."/>
            <person name="Dhandapani V."/>
            <person name="Marshall H."/>
            <person name="Kissane S."/>
            <person name="Cuenca-Cambronero M."/>
            <person name="Asole G."/>
            <person name="Calvet F."/>
            <person name="Ruiz-Romero M."/>
            <person name="Marangio P."/>
            <person name="Guigo R."/>
            <person name="Rago D."/>
            <person name="Mirbahai L."/>
            <person name="Eastwood N."/>
            <person name="Colbourne J.K."/>
            <person name="Zhou J."/>
            <person name="Mallon E."/>
            <person name="Orsini L."/>
        </authorList>
    </citation>
    <scope>NUCLEOTIDE SEQUENCE [LARGE SCALE GENOMIC DNA]</scope>
    <source>
        <strain evidence="3">LRV0_1</strain>
    </source>
</reference>
<dbReference type="Proteomes" id="UP001234178">
    <property type="component" value="Unassembled WGS sequence"/>
</dbReference>
<organism evidence="3 4">
    <name type="scientific">Daphnia magna</name>
    <dbReference type="NCBI Taxonomy" id="35525"/>
    <lineage>
        <taxon>Eukaryota</taxon>
        <taxon>Metazoa</taxon>
        <taxon>Ecdysozoa</taxon>
        <taxon>Arthropoda</taxon>
        <taxon>Crustacea</taxon>
        <taxon>Branchiopoda</taxon>
        <taxon>Diplostraca</taxon>
        <taxon>Cladocera</taxon>
        <taxon>Anomopoda</taxon>
        <taxon>Daphniidae</taxon>
        <taxon>Daphnia</taxon>
    </lineage>
</organism>
<protein>
    <submittedName>
        <fullName evidence="3">Uncharacterized protein</fullName>
    </submittedName>
</protein>
<gene>
    <name evidence="3" type="ORF">OUZ56_005980</name>
</gene>
<comment type="caution">
    <text evidence="3">The sequence shown here is derived from an EMBL/GenBank/DDBJ whole genome shotgun (WGS) entry which is preliminary data.</text>
</comment>
<evidence type="ECO:0000313" key="4">
    <source>
        <dbReference type="Proteomes" id="UP001234178"/>
    </source>
</evidence>
<feature type="compositionally biased region" description="Basic and acidic residues" evidence="2">
    <location>
        <begin position="20"/>
        <end position="30"/>
    </location>
</feature>
<keyword evidence="1" id="KW-0175">Coiled coil</keyword>
<feature type="compositionally biased region" description="Acidic residues" evidence="2">
    <location>
        <begin position="7"/>
        <end position="19"/>
    </location>
</feature>
<feature type="region of interest" description="Disordered" evidence="2">
    <location>
        <begin position="1"/>
        <end position="83"/>
    </location>
</feature>
<proteinExistence type="predicted"/>
<sequence length="403" mass="44232">MKKFVVESDEDSDSDEEDEKPEHADLDIARADNGSEEDRAKTEAGMACAETDTGETPVADTGVTPDTSTAAAPVKSPARKEKGRMRYRPLKPIAEMDEGLQDGKDSAIPAAAESPAGHLTRKKWAPGWMKNMMFFTVAKWFKQMRRKYVATEGAVFHPEGTLALGDSEWVVIYDVPTKRAEQIIKLITAWEDDMACAFDKAIMKNFPILSPARYLAEIKIGASAGGRNFGTLKGDGTRGKGGLFDGGGKLLNLLFGTATIKDLESVYSKLESRRADHESEISALMAAAGQMRREQAQLRKVFNDSWTHLARELLLLQKIMRSVEKANRVLDLTADALHGWQTGLADASIGRLSPPLCPPNVLAKALNSVRQALPQGWELTPAYEEKMAGNRTRRPGGACERQR</sequence>
<keyword evidence="4" id="KW-1185">Reference proteome</keyword>
<dbReference type="EMBL" id="JAOYFB010000001">
    <property type="protein sequence ID" value="KAK4004238.1"/>
    <property type="molecule type" value="Genomic_DNA"/>
</dbReference>
<evidence type="ECO:0000256" key="2">
    <source>
        <dbReference type="SAM" id="MobiDB-lite"/>
    </source>
</evidence>